<proteinExistence type="predicted"/>
<name>A0ABR0ADM4_9CRUS</name>
<evidence type="ECO:0000313" key="5">
    <source>
        <dbReference type="Proteomes" id="UP001234178"/>
    </source>
</evidence>
<dbReference type="SUPFAM" id="SSF52058">
    <property type="entry name" value="L domain-like"/>
    <property type="match status" value="1"/>
</dbReference>
<feature type="signal peptide" evidence="3">
    <location>
        <begin position="1"/>
        <end position="27"/>
    </location>
</feature>
<dbReference type="EMBL" id="JAOYFB010000037">
    <property type="protein sequence ID" value="KAK4023212.1"/>
    <property type="molecule type" value="Genomic_DNA"/>
</dbReference>
<evidence type="ECO:0000256" key="1">
    <source>
        <dbReference type="ARBA" id="ARBA00022614"/>
    </source>
</evidence>
<dbReference type="InterPro" id="IPR001611">
    <property type="entry name" value="Leu-rich_rpt"/>
</dbReference>
<protein>
    <submittedName>
        <fullName evidence="4">Uncharacterized protein</fullName>
    </submittedName>
</protein>
<dbReference type="Gene3D" id="3.80.10.10">
    <property type="entry name" value="Ribonuclease Inhibitor"/>
    <property type="match status" value="3"/>
</dbReference>
<keyword evidence="3" id="KW-0732">Signal</keyword>
<evidence type="ECO:0000256" key="3">
    <source>
        <dbReference type="SAM" id="SignalP"/>
    </source>
</evidence>
<evidence type="ECO:0000313" key="4">
    <source>
        <dbReference type="EMBL" id="KAK4023212.1"/>
    </source>
</evidence>
<dbReference type="PROSITE" id="PS51450">
    <property type="entry name" value="LRR"/>
    <property type="match status" value="1"/>
</dbReference>
<keyword evidence="2" id="KW-0677">Repeat</keyword>
<comment type="caution">
    <text evidence="4">The sequence shown here is derived from an EMBL/GenBank/DDBJ whole genome shotgun (WGS) entry which is preliminary data.</text>
</comment>
<keyword evidence="5" id="KW-1185">Reference proteome</keyword>
<dbReference type="SMART" id="SM00365">
    <property type="entry name" value="LRR_SD22"/>
    <property type="match status" value="6"/>
</dbReference>
<organism evidence="4 5">
    <name type="scientific">Daphnia magna</name>
    <dbReference type="NCBI Taxonomy" id="35525"/>
    <lineage>
        <taxon>Eukaryota</taxon>
        <taxon>Metazoa</taxon>
        <taxon>Ecdysozoa</taxon>
        <taxon>Arthropoda</taxon>
        <taxon>Crustacea</taxon>
        <taxon>Branchiopoda</taxon>
        <taxon>Diplostraca</taxon>
        <taxon>Cladocera</taxon>
        <taxon>Anomopoda</taxon>
        <taxon>Daphniidae</taxon>
        <taxon>Daphnia</taxon>
    </lineage>
</organism>
<dbReference type="Pfam" id="PF13855">
    <property type="entry name" value="LRR_8"/>
    <property type="match status" value="2"/>
</dbReference>
<dbReference type="PANTHER" id="PTHR45712:SF22">
    <property type="entry name" value="INSULIN-LIKE GROWTH FACTOR-BINDING PROTEIN COMPLEX ACID LABILE SUBUNIT"/>
    <property type="match status" value="1"/>
</dbReference>
<dbReference type="PANTHER" id="PTHR45712">
    <property type="entry name" value="AGAP008170-PA"/>
    <property type="match status" value="1"/>
</dbReference>
<dbReference type="InterPro" id="IPR003591">
    <property type="entry name" value="Leu-rich_rpt_typical-subtyp"/>
</dbReference>
<dbReference type="PRINTS" id="PR00019">
    <property type="entry name" value="LEURICHRPT"/>
</dbReference>
<evidence type="ECO:0000256" key="2">
    <source>
        <dbReference type="ARBA" id="ARBA00022737"/>
    </source>
</evidence>
<sequence length="456" mass="49572">MAPFSNCQRCAVWIVLASFVWLHLLDAAAVEPNNPLRRVGDDSPMTWRRRHSRDLHHLHLHHDRSLGRAGALDDQSGRHRRSEWSCPEVNNSSHSPGISCQCDLPHTLRCSAVSGGHTSGSSSGSSESERQVASVIGALRALPREQSVSLLDLSIQNFSRLGPFLFERVTLHGLVISSGEIQEVSAQAFAGLASSLTALGLPNNRLVNVPSEALRSLIHLERLDLSNNRIQSIAGQPFAGLDRLRFLDLSGNALETIAPTVFAAASGLRSLQLRSNLLETSQLVAPALSGLKKLQELDLGYNRLRGRLTSTFLQGLDNLITLELTGNNLTLLKRGMLSGLKRLRTLRLARNQIDVIEDQSFVSLASLTSLDLSHNGVVAISGQSLSHLNDLTQLDLSHNYLRALTSDLVDGLPSLESLDLTDNDISLVEPGVLTNLPKLIHLSLTGAFGIRPLSIH</sequence>
<dbReference type="InterPro" id="IPR050333">
    <property type="entry name" value="SLRP"/>
</dbReference>
<gene>
    <name evidence="4" type="ORF">OUZ56_008635</name>
</gene>
<keyword evidence="1" id="KW-0433">Leucine-rich repeat</keyword>
<reference evidence="4 5" key="1">
    <citation type="journal article" date="2023" name="Nucleic Acids Res.">
        <title>The hologenome of Daphnia magna reveals possible DNA methylation and microbiome-mediated evolution of the host genome.</title>
        <authorList>
            <person name="Chaturvedi A."/>
            <person name="Li X."/>
            <person name="Dhandapani V."/>
            <person name="Marshall H."/>
            <person name="Kissane S."/>
            <person name="Cuenca-Cambronero M."/>
            <person name="Asole G."/>
            <person name="Calvet F."/>
            <person name="Ruiz-Romero M."/>
            <person name="Marangio P."/>
            <person name="Guigo R."/>
            <person name="Rago D."/>
            <person name="Mirbahai L."/>
            <person name="Eastwood N."/>
            <person name="Colbourne J.K."/>
            <person name="Zhou J."/>
            <person name="Mallon E."/>
            <person name="Orsini L."/>
        </authorList>
    </citation>
    <scope>NUCLEOTIDE SEQUENCE [LARGE SCALE GENOMIC DNA]</scope>
    <source>
        <strain evidence="4">LRV0_1</strain>
    </source>
</reference>
<dbReference type="Pfam" id="PF13516">
    <property type="entry name" value="LRR_6"/>
    <property type="match status" value="1"/>
</dbReference>
<dbReference type="Proteomes" id="UP001234178">
    <property type="component" value="Unassembled WGS sequence"/>
</dbReference>
<feature type="chain" id="PRO_5047245818" evidence="3">
    <location>
        <begin position="28"/>
        <end position="456"/>
    </location>
</feature>
<dbReference type="InterPro" id="IPR032675">
    <property type="entry name" value="LRR_dom_sf"/>
</dbReference>
<dbReference type="SMART" id="SM00369">
    <property type="entry name" value="LRR_TYP"/>
    <property type="match status" value="9"/>
</dbReference>
<accession>A0ABR0ADM4</accession>